<accession>A0BDH2</accession>
<dbReference type="InterPro" id="IPR050660">
    <property type="entry name" value="NEK_Ser/Thr_kinase"/>
</dbReference>
<dbReference type="PANTHER" id="PTHR43671">
    <property type="entry name" value="SERINE/THREONINE-PROTEIN KINASE NEK"/>
    <property type="match status" value="1"/>
</dbReference>
<dbReference type="STRING" id="5888.A0BDH2"/>
<dbReference type="KEGG" id="ptm:GSPATT00027617001"/>
<evidence type="ECO:0000256" key="3">
    <source>
        <dbReference type="ARBA" id="ARBA00022777"/>
    </source>
</evidence>
<dbReference type="CDD" id="cd00180">
    <property type="entry name" value="PKc"/>
    <property type="match status" value="1"/>
</dbReference>
<dbReference type="Pfam" id="PF07714">
    <property type="entry name" value="PK_Tyr_Ser-Thr"/>
    <property type="match status" value="1"/>
</dbReference>
<sequence length="407" mass="47524">MGNIQAYINYHTELSFTQDLDDQIHLCEATSHPSLGKIQIWKTKENSSLKLFSFTRHIYHSDSTLLQIHQQRCSLQHPNLLQYYACTQTEPSFCGSVESQNFFFEYQPCTLQKVLDERTGPFPEIDIWKFLEQLVDVLDYLEENQCVHGNISIENIFVNEESTIKILDSFNKQLTDYLLKQDVYDLASVIIELMTKQKFHKQYKETLKSLTDQYSLQLLSILARMLSNNPDKRPRFKDLSVSIKNRATQPIQESQKMEQVQLSFHIKQNLNDTSSTNILVQNNTYTYLLDNTINYYPKQVFPELKFPINQIQFVKKQNHLVGVGQFKVDYQENQSDTVDRNNKPSLHGSQASTINSHHRSFLETYRGNIIATKQPCCLNKKNIQQQNSLDQNIFIQDDLNKTSSTFY</sequence>
<gene>
    <name evidence="6" type="ORF">GSPATT00027617001</name>
</gene>
<keyword evidence="4" id="KW-0067">ATP-binding</keyword>
<dbReference type="InParanoid" id="A0BDH2"/>
<dbReference type="SMART" id="SM00220">
    <property type="entry name" value="S_TKc"/>
    <property type="match status" value="1"/>
</dbReference>
<keyword evidence="3" id="KW-0418">Kinase</keyword>
<dbReference type="GO" id="GO:0004674">
    <property type="term" value="F:protein serine/threonine kinase activity"/>
    <property type="evidence" value="ECO:0000318"/>
    <property type="project" value="GO_Central"/>
</dbReference>
<dbReference type="AlphaFoldDB" id="A0BDH2"/>
<dbReference type="RefSeq" id="XP_001423987.1">
    <property type="nucleotide sequence ID" value="XM_001423950.1"/>
</dbReference>
<dbReference type="GO" id="GO:0005524">
    <property type="term" value="F:ATP binding"/>
    <property type="evidence" value="ECO:0007669"/>
    <property type="project" value="UniProtKB-KW"/>
</dbReference>
<keyword evidence="7" id="KW-1185">Reference proteome</keyword>
<dbReference type="EMBL" id="CT867987">
    <property type="protein sequence ID" value="CAK56589.1"/>
    <property type="molecule type" value="Genomic_DNA"/>
</dbReference>
<proteinExistence type="predicted"/>
<evidence type="ECO:0000313" key="6">
    <source>
        <dbReference type="EMBL" id="CAK56589.1"/>
    </source>
</evidence>
<evidence type="ECO:0000259" key="5">
    <source>
        <dbReference type="PROSITE" id="PS50011"/>
    </source>
</evidence>
<dbReference type="OrthoDB" id="2687620at2759"/>
<dbReference type="GeneID" id="5009771"/>
<evidence type="ECO:0000256" key="1">
    <source>
        <dbReference type="ARBA" id="ARBA00022679"/>
    </source>
</evidence>
<dbReference type="InterPro" id="IPR001245">
    <property type="entry name" value="Ser-Thr/Tyr_kinase_cat_dom"/>
</dbReference>
<dbReference type="Gene3D" id="1.10.510.10">
    <property type="entry name" value="Transferase(Phosphotransferase) domain 1"/>
    <property type="match status" value="2"/>
</dbReference>
<reference evidence="6 7" key="1">
    <citation type="journal article" date="2006" name="Nature">
        <title>Global trends of whole-genome duplications revealed by the ciliate Paramecium tetraurelia.</title>
        <authorList>
            <consortium name="Genoscope"/>
            <person name="Aury J.-M."/>
            <person name="Jaillon O."/>
            <person name="Duret L."/>
            <person name="Noel B."/>
            <person name="Jubin C."/>
            <person name="Porcel B.M."/>
            <person name="Segurens B."/>
            <person name="Daubin V."/>
            <person name="Anthouard V."/>
            <person name="Aiach N."/>
            <person name="Arnaiz O."/>
            <person name="Billaut A."/>
            <person name="Beisson J."/>
            <person name="Blanc I."/>
            <person name="Bouhouche K."/>
            <person name="Camara F."/>
            <person name="Duharcourt S."/>
            <person name="Guigo R."/>
            <person name="Gogendeau D."/>
            <person name="Katinka M."/>
            <person name="Keller A.-M."/>
            <person name="Kissmehl R."/>
            <person name="Klotz C."/>
            <person name="Koll F."/>
            <person name="Le Moue A."/>
            <person name="Lepere C."/>
            <person name="Malinsky S."/>
            <person name="Nowacki M."/>
            <person name="Nowak J.K."/>
            <person name="Plattner H."/>
            <person name="Poulain J."/>
            <person name="Ruiz F."/>
            <person name="Serrano V."/>
            <person name="Zagulski M."/>
            <person name="Dessen P."/>
            <person name="Betermier M."/>
            <person name="Weissenbach J."/>
            <person name="Scarpelli C."/>
            <person name="Schachter V."/>
            <person name="Sperling L."/>
            <person name="Meyer E."/>
            <person name="Cohen J."/>
            <person name="Wincker P."/>
        </authorList>
    </citation>
    <scope>NUCLEOTIDE SEQUENCE [LARGE SCALE GENOMIC DNA]</scope>
    <source>
        <strain evidence="6 7">Stock d4-2</strain>
    </source>
</reference>
<dbReference type="InterPro" id="IPR011009">
    <property type="entry name" value="Kinase-like_dom_sf"/>
</dbReference>
<dbReference type="InterPro" id="IPR000719">
    <property type="entry name" value="Prot_kinase_dom"/>
</dbReference>
<dbReference type="PROSITE" id="PS50011">
    <property type="entry name" value="PROTEIN_KINASE_DOM"/>
    <property type="match status" value="1"/>
</dbReference>
<organism evidence="6 7">
    <name type="scientific">Paramecium tetraurelia</name>
    <dbReference type="NCBI Taxonomy" id="5888"/>
    <lineage>
        <taxon>Eukaryota</taxon>
        <taxon>Sar</taxon>
        <taxon>Alveolata</taxon>
        <taxon>Ciliophora</taxon>
        <taxon>Intramacronucleata</taxon>
        <taxon>Oligohymenophorea</taxon>
        <taxon>Peniculida</taxon>
        <taxon>Parameciidae</taxon>
        <taxon>Paramecium</taxon>
    </lineage>
</organism>
<dbReference type="Proteomes" id="UP000000600">
    <property type="component" value="Unassembled WGS sequence"/>
</dbReference>
<evidence type="ECO:0000313" key="7">
    <source>
        <dbReference type="Proteomes" id="UP000000600"/>
    </source>
</evidence>
<dbReference type="HOGENOM" id="CLU_643219_0_0_1"/>
<keyword evidence="1" id="KW-0808">Transferase</keyword>
<evidence type="ECO:0000256" key="4">
    <source>
        <dbReference type="ARBA" id="ARBA00022840"/>
    </source>
</evidence>
<protein>
    <recommendedName>
        <fullName evidence="5">Protein kinase domain-containing protein</fullName>
    </recommendedName>
</protein>
<dbReference type="PANTHER" id="PTHR43671:SF106">
    <property type="entry name" value="NIMA-LIKE KINASE"/>
    <property type="match status" value="1"/>
</dbReference>
<keyword evidence="2" id="KW-0547">Nucleotide-binding</keyword>
<evidence type="ECO:0000256" key="2">
    <source>
        <dbReference type="ARBA" id="ARBA00022741"/>
    </source>
</evidence>
<dbReference type="OMA" id="YINYHTE"/>
<name>A0BDH2_PARTE</name>
<dbReference type="SUPFAM" id="SSF56112">
    <property type="entry name" value="Protein kinase-like (PK-like)"/>
    <property type="match status" value="1"/>
</dbReference>
<feature type="domain" description="Protein kinase" evidence="5">
    <location>
        <begin position="24"/>
        <end position="252"/>
    </location>
</feature>